<comment type="cofactor">
    <cofactor evidence="1">
        <name>Mg(2+)</name>
        <dbReference type="ChEBI" id="CHEBI:18420"/>
    </cofactor>
</comment>
<dbReference type="GeneID" id="91109001"/>
<dbReference type="SUPFAM" id="SSF55811">
    <property type="entry name" value="Nudix"/>
    <property type="match status" value="1"/>
</dbReference>
<dbReference type="KEGG" id="hhb:Hhub_1526"/>
<evidence type="ECO:0000313" key="4">
    <source>
        <dbReference type="EMBL" id="CQH49467.1"/>
    </source>
</evidence>
<protein>
    <submittedName>
        <fullName evidence="4">NUDIX family hydrolase</fullName>
    </submittedName>
</protein>
<dbReference type="Pfam" id="PF00293">
    <property type="entry name" value="NUDIX"/>
    <property type="match status" value="1"/>
</dbReference>
<dbReference type="OrthoDB" id="313151at2157"/>
<dbReference type="PANTHER" id="PTHR43046">
    <property type="entry name" value="GDP-MANNOSE MANNOSYL HYDROLASE"/>
    <property type="match status" value="1"/>
</dbReference>
<dbReference type="STRING" id="1407499.HHUB_1526"/>
<gene>
    <name evidence="4" type="ORF">HHUB_1526</name>
</gene>
<feature type="domain" description="Nudix hydrolase" evidence="3">
    <location>
        <begin position="47"/>
        <end position="172"/>
    </location>
</feature>
<dbReference type="EMBL" id="LN831302">
    <property type="protein sequence ID" value="CQH49467.1"/>
    <property type="molecule type" value="Genomic_DNA"/>
</dbReference>
<dbReference type="InterPro" id="IPR000086">
    <property type="entry name" value="NUDIX_hydrolase_dom"/>
</dbReference>
<organism evidence="4 5">
    <name type="scientific">Halobacterium hubeiense</name>
    <dbReference type="NCBI Taxonomy" id="1407499"/>
    <lineage>
        <taxon>Archaea</taxon>
        <taxon>Methanobacteriati</taxon>
        <taxon>Methanobacteriota</taxon>
        <taxon>Stenosarchaea group</taxon>
        <taxon>Halobacteria</taxon>
        <taxon>Halobacteriales</taxon>
        <taxon>Halobacteriaceae</taxon>
        <taxon>Halobacterium</taxon>
    </lineage>
</organism>
<dbReference type="PROSITE" id="PS51462">
    <property type="entry name" value="NUDIX"/>
    <property type="match status" value="1"/>
</dbReference>
<reference evidence="5" key="1">
    <citation type="journal article" date="2016" name="Environ. Microbiol.">
        <title>The complete genome of a viable archaeum isolated from 123-million-year-old rock salt.</title>
        <authorList>
            <person name="Jaakkola S.T."/>
            <person name="Pfeiffer F."/>
            <person name="Ravantti J.J."/>
            <person name="Guo Q."/>
            <person name="Liu Y."/>
            <person name="Chen X."/>
            <person name="Ma H."/>
            <person name="Yang C."/>
            <person name="Oksanen H.M."/>
            <person name="Bamford D.H."/>
        </authorList>
    </citation>
    <scope>NUCLEOTIDE SEQUENCE</scope>
    <source>
        <strain evidence="5">JI20-1</strain>
    </source>
</reference>
<keyword evidence="5" id="KW-1185">Reference proteome</keyword>
<dbReference type="Gene3D" id="3.90.79.10">
    <property type="entry name" value="Nucleoside Triphosphate Pyrophosphohydrolase"/>
    <property type="match status" value="1"/>
</dbReference>
<accession>A0A0U5ABH3</accession>
<evidence type="ECO:0000313" key="5">
    <source>
        <dbReference type="Proteomes" id="UP000066737"/>
    </source>
</evidence>
<name>A0A0U5ABH3_9EURY</name>
<evidence type="ECO:0000256" key="1">
    <source>
        <dbReference type="ARBA" id="ARBA00001946"/>
    </source>
</evidence>
<dbReference type="InterPro" id="IPR015797">
    <property type="entry name" value="NUDIX_hydrolase-like_dom_sf"/>
</dbReference>
<evidence type="ECO:0000259" key="3">
    <source>
        <dbReference type="PROSITE" id="PS51462"/>
    </source>
</evidence>
<sequence length="172" mass="18689">MSSSGWNRVRRRLAGLERDYGAFDVVEEETVVPRAVYTDCLQAAEAGSLGGARVVLRHDDEVLLVRYGDHPDAWDFPGGSTERGESHEDTAKFRVHDDVGATCSLTGVARVIEQSFALVEDGDGVTGLWVFFEGETAERDLALSEEILEARWFDAADPPDAVGPHVAAILDG</sequence>
<dbReference type="RefSeq" id="WP_059055919.1">
    <property type="nucleotide sequence ID" value="NZ_CEML01000002.1"/>
</dbReference>
<dbReference type="Proteomes" id="UP000066737">
    <property type="component" value="Chromosome I"/>
</dbReference>
<proteinExistence type="predicted"/>
<dbReference type="GO" id="GO:0016787">
    <property type="term" value="F:hydrolase activity"/>
    <property type="evidence" value="ECO:0007669"/>
    <property type="project" value="UniProtKB-KW"/>
</dbReference>
<dbReference type="AlphaFoldDB" id="A0A0U5ABH3"/>
<keyword evidence="2 4" id="KW-0378">Hydrolase</keyword>
<dbReference type="CDD" id="cd02883">
    <property type="entry name" value="NUDIX_Hydrolase"/>
    <property type="match status" value="1"/>
</dbReference>
<dbReference type="PANTHER" id="PTHR43046:SF14">
    <property type="entry name" value="MUTT_NUDIX FAMILY PROTEIN"/>
    <property type="match status" value="1"/>
</dbReference>
<evidence type="ECO:0000256" key="2">
    <source>
        <dbReference type="ARBA" id="ARBA00022801"/>
    </source>
</evidence>